<keyword evidence="3" id="KW-1185">Reference proteome</keyword>
<evidence type="ECO:0000313" key="3">
    <source>
        <dbReference type="Proteomes" id="UP000075883"/>
    </source>
</evidence>
<organism evidence="2 3">
    <name type="scientific">Anopheles culicifacies</name>
    <dbReference type="NCBI Taxonomy" id="139723"/>
    <lineage>
        <taxon>Eukaryota</taxon>
        <taxon>Metazoa</taxon>
        <taxon>Ecdysozoa</taxon>
        <taxon>Arthropoda</taxon>
        <taxon>Hexapoda</taxon>
        <taxon>Insecta</taxon>
        <taxon>Pterygota</taxon>
        <taxon>Neoptera</taxon>
        <taxon>Endopterygota</taxon>
        <taxon>Diptera</taxon>
        <taxon>Nematocera</taxon>
        <taxon>Culicoidea</taxon>
        <taxon>Culicidae</taxon>
        <taxon>Anophelinae</taxon>
        <taxon>Anopheles</taxon>
        <taxon>culicifacies species complex</taxon>
    </lineage>
</organism>
<proteinExistence type="predicted"/>
<dbReference type="EnsemblMetazoa" id="ACUA007984-RA">
    <property type="protein sequence ID" value="ACUA007984-PA"/>
    <property type="gene ID" value="ACUA007984"/>
</dbReference>
<accession>A0A182M2P9</accession>
<reference evidence="2" key="2">
    <citation type="submission" date="2020-05" db="UniProtKB">
        <authorList>
            <consortium name="EnsemblMetazoa"/>
        </authorList>
    </citation>
    <scope>IDENTIFICATION</scope>
    <source>
        <strain evidence="2">A-37</strain>
    </source>
</reference>
<dbReference type="AlphaFoldDB" id="A0A182M2P9"/>
<name>A0A182M2P9_9DIPT</name>
<reference evidence="3" key="1">
    <citation type="submission" date="2013-09" db="EMBL/GenBank/DDBJ databases">
        <title>The Genome Sequence of Anopheles culicifacies species A.</title>
        <authorList>
            <consortium name="The Broad Institute Genomics Platform"/>
            <person name="Neafsey D.E."/>
            <person name="Besansky N."/>
            <person name="Howell P."/>
            <person name="Walton C."/>
            <person name="Young S.K."/>
            <person name="Zeng Q."/>
            <person name="Gargeya S."/>
            <person name="Fitzgerald M."/>
            <person name="Haas B."/>
            <person name="Abouelleil A."/>
            <person name="Allen A.W."/>
            <person name="Alvarado L."/>
            <person name="Arachchi H.M."/>
            <person name="Berlin A.M."/>
            <person name="Chapman S.B."/>
            <person name="Gainer-Dewar J."/>
            <person name="Goldberg J."/>
            <person name="Griggs A."/>
            <person name="Gujja S."/>
            <person name="Hansen M."/>
            <person name="Howarth C."/>
            <person name="Imamovic A."/>
            <person name="Ireland A."/>
            <person name="Larimer J."/>
            <person name="McCowan C."/>
            <person name="Murphy C."/>
            <person name="Pearson M."/>
            <person name="Poon T.W."/>
            <person name="Priest M."/>
            <person name="Roberts A."/>
            <person name="Saif S."/>
            <person name="Shea T."/>
            <person name="Sisk P."/>
            <person name="Sykes S."/>
            <person name="Wortman J."/>
            <person name="Nusbaum C."/>
            <person name="Birren B."/>
        </authorList>
    </citation>
    <scope>NUCLEOTIDE SEQUENCE [LARGE SCALE GENOMIC DNA]</scope>
    <source>
        <strain evidence="3">A-37</strain>
    </source>
</reference>
<dbReference type="EMBL" id="AXCM01002830">
    <property type="status" value="NOT_ANNOTATED_CDS"/>
    <property type="molecule type" value="Genomic_DNA"/>
</dbReference>
<protein>
    <submittedName>
        <fullName evidence="2">Uncharacterized protein</fullName>
    </submittedName>
</protein>
<dbReference type="Proteomes" id="UP000075883">
    <property type="component" value="Unassembled WGS sequence"/>
</dbReference>
<evidence type="ECO:0000313" key="2">
    <source>
        <dbReference type="EnsemblMetazoa" id="ACUA007984-PA"/>
    </source>
</evidence>
<evidence type="ECO:0000256" key="1">
    <source>
        <dbReference type="SAM" id="MobiDB-lite"/>
    </source>
</evidence>
<feature type="region of interest" description="Disordered" evidence="1">
    <location>
        <begin position="1"/>
        <end position="26"/>
    </location>
</feature>
<dbReference type="VEuPathDB" id="VectorBase:ACUA007984"/>
<sequence>MGIRFRIRNPAPPHDTAPGAAGAVSSSFQSSFAPPADNGFMACGMTSEDWVTSSPQVAGSSATTTSSGRSLTTGAAASMAACSFSASSGSRKKNRSGITSQRSWVILPRRRSTSRASNHHIRPIECVDLVLHGMAISTNFTGESVLQNAMTGMLT</sequence>